<sequence length="127" mass="14279">MSIALHYIDVVAGCTRWFLIVPGVRISEYLLELPRIRCSLQDSSSLDLSSSPDQQAIQYSIPDSKEGCGKVAISLSAKAFPCKPFRKPFPQGLRRKAIYELPHRQGLKDKSAKAFPLKSFRKPFPQN</sequence>
<dbReference type="AlphaFoldDB" id="A0A4Y2JGH3"/>
<dbReference type="EMBL" id="BGPR01003520">
    <property type="protein sequence ID" value="GBM89190.1"/>
    <property type="molecule type" value="Genomic_DNA"/>
</dbReference>
<name>A0A4Y2JGH3_ARAVE</name>
<accession>A0A4Y2JGH3</accession>
<comment type="caution">
    <text evidence="1">The sequence shown here is derived from an EMBL/GenBank/DDBJ whole genome shotgun (WGS) entry which is preliminary data.</text>
</comment>
<proteinExistence type="predicted"/>
<evidence type="ECO:0000313" key="1">
    <source>
        <dbReference type="EMBL" id="GBM89190.1"/>
    </source>
</evidence>
<reference evidence="1 2" key="1">
    <citation type="journal article" date="2019" name="Sci. Rep.">
        <title>Orb-weaving spider Araneus ventricosus genome elucidates the spidroin gene catalogue.</title>
        <authorList>
            <person name="Kono N."/>
            <person name="Nakamura H."/>
            <person name="Ohtoshi R."/>
            <person name="Moran D.A.P."/>
            <person name="Shinohara A."/>
            <person name="Yoshida Y."/>
            <person name="Fujiwara M."/>
            <person name="Mori M."/>
            <person name="Tomita M."/>
            <person name="Arakawa K."/>
        </authorList>
    </citation>
    <scope>NUCLEOTIDE SEQUENCE [LARGE SCALE GENOMIC DNA]</scope>
</reference>
<keyword evidence="2" id="KW-1185">Reference proteome</keyword>
<protein>
    <submittedName>
        <fullName evidence="1">Uncharacterized protein</fullName>
    </submittedName>
</protein>
<organism evidence="1 2">
    <name type="scientific">Araneus ventricosus</name>
    <name type="common">Orbweaver spider</name>
    <name type="synonym">Epeira ventricosa</name>
    <dbReference type="NCBI Taxonomy" id="182803"/>
    <lineage>
        <taxon>Eukaryota</taxon>
        <taxon>Metazoa</taxon>
        <taxon>Ecdysozoa</taxon>
        <taxon>Arthropoda</taxon>
        <taxon>Chelicerata</taxon>
        <taxon>Arachnida</taxon>
        <taxon>Araneae</taxon>
        <taxon>Araneomorphae</taxon>
        <taxon>Entelegynae</taxon>
        <taxon>Araneoidea</taxon>
        <taxon>Araneidae</taxon>
        <taxon>Araneus</taxon>
    </lineage>
</organism>
<evidence type="ECO:0000313" key="2">
    <source>
        <dbReference type="Proteomes" id="UP000499080"/>
    </source>
</evidence>
<dbReference type="Proteomes" id="UP000499080">
    <property type="component" value="Unassembled WGS sequence"/>
</dbReference>
<gene>
    <name evidence="1" type="ORF">AVEN_145497_1</name>
</gene>